<dbReference type="OrthoDB" id="7605323at2"/>
<dbReference type="Pfam" id="PF14487">
    <property type="entry name" value="DarT"/>
    <property type="match status" value="1"/>
</dbReference>
<dbReference type="STRING" id="1678840.ATC1_13689"/>
<keyword evidence="1 6" id="KW-1277">Toxin-antitoxin system</keyword>
<dbReference type="GO" id="GO:0003677">
    <property type="term" value="F:DNA binding"/>
    <property type="evidence" value="ECO:0007669"/>
    <property type="project" value="UniProtKB-UniRule"/>
</dbReference>
<keyword evidence="10" id="KW-1185">Reference proteome</keyword>
<proteinExistence type="inferred from homology"/>
<reference evidence="9" key="1">
    <citation type="journal article" date="2015" name="Genome Announc.">
        <title>Draft Genome Sequence of Anaerolineae Strain TC1, a Novel Isolate from a Methanogenic Wastewater Treatment System.</title>
        <authorList>
            <person name="Matsuura N."/>
            <person name="Tourlousse D.M."/>
            <person name="Sun L."/>
            <person name="Toyonaga M."/>
            <person name="Kuroda K."/>
            <person name="Ohashi A."/>
            <person name="Cruz R."/>
            <person name="Yamaguchi T."/>
            <person name="Sekiguchi Y."/>
        </authorList>
    </citation>
    <scope>NUCLEOTIDE SEQUENCE [LARGE SCALE GENOMIC DNA]</scope>
    <source>
        <strain evidence="9">TC1</strain>
    </source>
</reference>
<feature type="domain" description="DarT" evidence="8">
    <location>
        <begin position="76"/>
        <end position="269"/>
    </location>
</feature>
<evidence type="ECO:0000256" key="1">
    <source>
        <dbReference type="ARBA" id="ARBA00022649"/>
    </source>
</evidence>
<evidence type="ECO:0000256" key="6">
    <source>
        <dbReference type="PROSITE-ProRule" id="PRU01362"/>
    </source>
</evidence>
<keyword evidence="4" id="KW-0548">Nucleotidyltransferase</keyword>
<dbReference type="PROSITE" id="PS52018">
    <property type="entry name" value="DART"/>
    <property type="match status" value="1"/>
</dbReference>
<keyword evidence="5 6" id="KW-0238">DNA-binding</keyword>
<feature type="region of interest" description="Disordered" evidence="7">
    <location>
        <begin position="1"/>
        <end position="41"/>
    </location>
</feature>
<sequence>MNYKISNIESTQPIQSRIGNRSSQANLSDAAENDSTEGLRHRRITYSNAPLPFPPEGITPETAKGFAKIIKERKITFLTHFTRLENLTSILKNGLLSRGSIQSNPEIGTVRMNEPVLPNPWHWAVSFNISFPNYRLFYKLQERMGFEWVVLLFDINLLMSQSFYFFPYPAANLILSERFPTEISPFLQKVQSFEKLFSDTENVRRSILEIPSYYPTNPQSEVLTFSNISMQFLREIHFFNDYKFNQWFLQNADLALSMDKKIWHSGLTFFSPRCDYIHWKSRS</sequence>
<evidence type="ECO:0000256" key="4">
    <source>
        <dbReference type="ARBA" id="ARBA00022695"/>
    </source>
</evidence>
<dbReference type="AlphaFoldDB" id="A0A0S7BUS1"/>
<feature type="compositionally biased region" description="Polar residues" evidence="7">
    <location>
        <begin position="1"/>
        <end position="27"/>
    </location>
</feature>
<evidence type="ECO:0000259" key="8">
    <source>
        <dbReference type="PROSITE" id="PS52018"/>
    </source>
</evidence>
<accession>A0A0S7BUS1</accession>
<protein>
    <recommendedName>
        <fullName evidence="8">DarT domain-containing protein</fullName>
    </recommendedName>
</protein>
<comment type="similarity">
    <text evidence="6">Belongs to the DarT ADP-ribosyltransferase family.</text>
</comment>
<comment type="caution">
    <text evidence="6">Lacks conserved residue(s) required for the propagation of feature annotation.</text>
</comment>
<name>A0A0S7BUS1_9CHLR</name>
<dbReference type="InterPro" id="IPR029494">
    <property type="entry name" value="DarT"/>
</dbReference>
<dbReference type="RefSeq" id="WP_062280438.1">
    <property type="nucleotide sequence ID" value="NZ_DF968181.1"/>
</dbReference>
<evidence type="ECO:0000313" key="9">
    <source>
        <dbReference type="EMBL" id="GAP40710.1"/>
    </source>
</evidence>
<evidence type="ECO:0000256" key="3">
    <source>
        <dbReference type="ARBA" id="ARBA00022679"/>
    </source>
</evidence>
<evidence type="ECO:0000256" key="7">
    <source>
        <dbReference type="SAM" id="MobiDB-lite"/>
    </source>
</evidence>
<gene>
    <name evidence="9" type="ORF">ATC1_13689</name>
</gene>
<evidence type="ECO:0000256" key="2">
    <source>
        <dbReference type="ARBA" id="ARBA00022676"/>
    </source>
</evidence>
<evidence type="ECO:0000313" key="10">
    <source>
        <dbReference type="Proteomes" id="UP000053370"/>
    </source>
</evidence>
<dbReference type="GO" id="GO:0016779">
    <property type="term" value="F:nucleotidyltransferase activity"/>
    <property type="evidence" value="ECO:0007669"/>
    <property type="project" value="UniProtKB-KW"/>
</dbReference>
<dbReference type="EMBL" id="DF968181">
    <property type="protein sequence ID" value="GAP40710.1"/>
    <property type="molecule type" value="Genomic_DNA"/>
</dbReference>
<evidence type="ECO:0000256" key="5">
    <source>
        <dbReference type="ARBA" id="ARBA00023125"/>
    </source>
</evidence>
<keyword evidence="3" id="KW-0808">Transferase</keyword>
<organism evidence="9">
    <name type="scientific">Flexilinea flocculi</name>
    <dbReference type="NCBI Taxonomy" id="1678840"/>
    <lineage>
        <taxon>Bacteria</taxon>
        <taxon>Bacillati</taxon>
        <taxon>Chloroflexota</taxon>
        <taxon>Anaerolineae</taxon>
        <taxon>Anaerolineales</taxon>
        <taxon>Anaerolineaceae</taxon>
        <taxon>Flexilinea</taxon>
    </lineage>
</organism>
<dbReference type="GO" id="GO:0016757">
    <property type="term" value="F:glycosyltransferase activity"/>
    <property type="evidence" value="ECO:0007669"/>
    <property type="project" value="UniProtKB-KW"/>
</dbReference>
<keyword evidence="2" id="KW-0328">Glycosyltransferase</keyword>
<dbReference type="Proteomes" id="UP000053370">
    <property type="component" value="Unassembled WGS sequence"/>
</dbReference>